<dbReference type="GO" id="GO:0003676">
    <property type="term" value="F:nucleic acid binding"/>
    <property type="evidence" value="ECO:0007669"/>
    <property type="project" value="InterPro"/>
</dbReference>
<evidence type="ECO:0000313" key="3">
    <source>
        <dbReference type="Proteomes" id="UP000663880"/>
    </source>
</evidence>
<evidence type="ECO:0000313" key="2">
    <source>
        <dbReference type="EMBL" id="CAF4852669.1"/>
    </source>
</evidence>
<proteinExistence type="predicted"/>
<dbReference type="Pfam" id="PF00075">
    <property type="entry name" value="RNase_H"/>
    <property type="match status" value="1"/>
</dbReference>
<gene>
    <name evidence="2" type="ORF">PMACD_LOCUS7207</name>
</gene>
<dbReference type="EMBL" id="CAJOBZ010000016">
    <property type="protein sequence ID" value="CAF4852669.1"/>
    <property type="molecule type" value="Genomic_DNA"/>
</dbReference>
<dbReference type="InterPro" id="IPR036397">
    <property type="entry name" value="RNaseH_sf"/>
</dbReference>
<dbReference type="Gene3D" id="3.30.420.10">
    <property type="entry name" value="Ribonuclease H-like superfamily/Ribonuclease H"/>
    <property type="match status" value="1"/>
</dbReference>
<feature type="domain" description="RNase H type-1" evidence="1">
    <location>
        <begin position="7"/>
        <end position="95"/>
    </location>
</feature>
<sequence length="253" mass="28129">MPSSTGEAFAILEAVLYAESHNLNKVAIFSDSRSCLQAILSNPFRSKKKHNTILKIREALFRCSKKDIHIVLLWIPSHCGIAAGNETADSCAKGAIFCGSCQQPNISAHDLSALAYSHLLKSWTIDWQSSKEKTGRHYANIQYSIPSSPWFFKYKFLNKKVTSIICRLRIGHACTPVHLAKIKIKDSSLCECGMDEGSTDHIFFNCSLINDSLFDHLSPDFPRPCNLNSLLSLPSSPIVTILGKFISVNKLKL</sequence>
<dbReference type="Proteomes" id="UP000663880">
    <property type="component" value="Unassembled WGS sequence"/>
</dbReference>
<dbReference type="InterPro" id="IPR012337">
    <property type="entry name" value="RNaseH-like_sf"/>
</dbReference>
<protein>
    <recommendedName>
        <fullName evidence="1">RNase H type-1 domain-containing protein</fullName>
    </recommendedName>
</protein>
<dbReference type="InterPro" id="IPR002156">
    <property type="entry name" value="RNaseH_domain"/>
</dbReference>
<dbReference type="AlphaFoldDB" id="A0A821S5S1"/>
<accession>A0A821S5S1</accession>
<reference evidence="2" key="1">
    <citation type="submission" date="2021-02" db="EMBL/GenBank/DDBJ databases">
        <authorList>
            <person name="Steward A R."/>
        </authorList>
    </citation>
    <scope>NUCLEOTIDE SEQUENCE</scope>
</reference>
<evidence type="ECO:0000259" key="1">
    <source>
        <dbReference type="Pfam" id="PF00075"/>
    </source>
</evidence>
<dbReference type="OrthoDB" id="8058536at2759"/>
<organism evidence="2 3">
    <name type="scientific">Pieris macdunnoughi</name>
    <dbReference type="NCBI Taxonomy" id="345717"/>
    <lineage>
        <taxon>Eukaryota</taxon>
        <taxon>Metazoa</taxon>
        <taxon>Ecdysozoa</taxon>
        <taxon>Arthropoda</taxon>
        <taxon>Hexapoda</taxon>
        <taxon>Insecta</taxon>
        <taxon>Pterygota</taxon>
        <taxon>Neoptera</taxon>
        <taxon>Endopterygota</taxon>
        <taxon>Lepidoptera</taxon>
        <taxon>Glossata</taxon>
        <taxon>Ditrysia</taxon>
        <taxon>Papilionoidea</taxon>
        <taxon>Pieridae</taxon>
        <taxon>Pierinae</taxon>
        <taxon>Pieris</taxon>
    </lineage>
</organism>
<comment type="caution">
    <text evidence="2">The sequence shown here is derived from an EMBL/GenBank/DDBJ whole genome shotgun (WGS) entry which is preliminary data.</text>
</comment>
<dbReference type="GO" id="GO:0004523">
    <property type="term" value="F:RNA-DNA hybrid ribonuclease activity"/>
    <property type="evidence" value="ECO:0007669"/>
    <property type="project" value="InterPro"/>
</dbReference>
<dbReference type="SUPFAM" id="SSF53098">
    <property type="entry name" value="Ribonuclease H-like"/>
    <property type="match status" value="1"/>
</dbReference>
<keyword evidence="3" id="KW-1185">Reference proteome</keyword>
<name>A0A821S5S1_9NEOP</name>
<dbReference type="CDD" id="cd09276">
    <property type="entry name" value="Rnase_HI_RT_non_LTR"/>
    <property type="match status" value="1"/>
</dbReference>